<evidence type="ECO:0000256" key="5">
    <source>
        <dbReference type="ARBA" id="ARBA00022989"/>
    </source>
</evidence>
<dbReference type="InterPro" id="IPR036765">
    <property type="entry name" value="ZipA_FtsZ-bd_C_sf"/>
</dbReference>
<keyword evidence="7" id="KW-0131">Cell cycle</keyword>
<dbReference type="Pfam" id="PF04354">
    <property type="entry name" value="ZipA_C"/>
    <property type="match status" value="1"/>
</dbReference>
<organism evidence="10">
    <name type="scientific">hydrothermal vent metagenome</name>
    <dbReference type="NCBI Taxonomy" id="652676"/>
    <lineage>
        <taxon>unclassified sequences</taxon>
        <taxon>metagenomes</taxon>
        <taxon>ecological metagenomes</taxon>
    </lineage>
</organism>
<evidence type="ECO:0000256" key="1">
    <source>
        <dbReference type="ARBA" id="ARBA00022475"/>
    </source>
</evidence>
<dbReference type="GO" id="GO:0005886">
    <property type="term" value="C:plasma membrane"/>
    <property type="evidence" value="ECO:0007669"/>
    <property type="project" value="TreeGrafter"/>
</dbReference>
<name>A0A3B0WGC8_9ZZZZ</name>
<feature type="domain" description="ZipA C-terminal FtsZ-binding" evidence="9">
    <location>
        <begin position="94"/>
        <end position="223"/>
    </location>
</feature>
<keyword evidence="4 8" id="KW-0812">Transmembrane</keyword>
<keyword evidence="6 8" id="KW-0472">Membrane</keyword>
<dbReference type="InterPro" id="IPR007449">
    <property type="entry name" value="ZipA_FtsZ-bd_C"/>
</dbReference>
<evidence type="ECO:0000256" key="3">
    <source>
        <dbReference type="ARBA" id="ARBA00022618"/>
    </source>
</evidence>
<dbReference type="SUPFAM" id="SSF64383">
    <property type="entry name" value="Cell-division protein ZipA, C-terminal domain"/>
    <property type="match status" value="1"/>
</dbReference>
<dbReference type="SMART" id="SM00771">
    <property type="entry name" value="ZipA_C"/>
    <property type="match status" value="1"/>
</dbReference>
<dbReference type="Gene3D" id="3.30.1400.10">
    <property type="entry name" value="ZipA, C-terminal FtsZ-binding domain"/>
    <property type="match status" value="1"/>
</dbReference>
<evidence type="ECO:0000313" key="10">
    <source>
        <dbReference type="EMBL" id="VAW55068.1"/>
    </source>
</evidence>
<dbReference type="AlphaFoldDB" id="A0A3B0WGC8"/>
<evidence type="ECO:0000259" key="9">
    <source>
        <dbReference type="SMART" id="SM00771"/>
    </source>
</evidence>
<protein>
    <submittedName>
        <fullName evidence="10">Cell division protein ZipA</fullName>
    </submittedName>
</protein>
<dbReference type="PANTHER" id="PTHR38685:SF1">
    <property type="entry name" value="CELL DIVISION PROTEIN ZIPA"/>
    <property type="match status" value="1"/>
</dbReference>
<dbReference type="GO" id="GO:0000917">
    <property type="term" value="P:division septum assembly"/>
    <property type="evidence" value="ECO:0007669"/>
    <property type="project" value="TreeGrafter"/>
</dbReference>
<evidence type="ECO:0000256" key="2">
    <source>
        <dbReference type="ARBA" id="ARBA00022519"/>
    </source>
</evidence>
<keyword evidence="3 10" id="KW-0132">Cell division</keyword>
<dbReference type="InterPro" id="IPR011919">
    <property type="entry name" value="Cell_div_ZipA"/>
</dbReference>
<evidence type="ECO:0000256" key="6">
    <source>
        <dbReference type="ARBA" id="ARBA00023136"/>
    </source>
</evidence>
<keyword evidence="2" id="KW-0997">Cell inner membrane</keyword>
<evidence type="ECO:0000256" key="4">
    <source>
        <dbReference type="ARBA" id="ARBA00022692"/>
    </source>
</evidence>
<accession>A0A3B0WGC8</accession>
<evidence type="ECO:0000256" key="8">
    <source>
        <dbReference type="SAM" id="Phobius"/>
    </source>
</evidence>
<gene>
    <name evidence="10" type="ORF">MNBD_GAMMA05-236</name>
</gene>
<reference evidence="10" key="1">
    <citation type="submission" date="2018-06" db="EMBL/GenBank/DDBJ databases">
        <authorList>
            <person name="Zhirakovskaya E."/>
        </authorList>
    </citation>
    <scope>NUCLEOTIDE SEQUENCE</scope>
</reference>
<proteinExistence type="predicted"/>
<sequence>MESLRWILLAAGAVFVLVIYVLGRSRRNRKRSIVDDLDDDLPEFSATNLDDVDEGVGEVRVVTGAGSGADALSADDLTGTETDTVVESSVSKMPTDFIVLYILPKNDPNGKQFLNGAEINSSAQAMGLTFGEMNIFHYKPKGQTVFSLANMLEPGSFDADTIHDLKTSGLTLFMKIKGNDPLDDLTEMLQRSYQLAGLLDARLCSHKQETLTEQDAENYRTLISDFINGETPELSTET</sequence>
<evidence type="ECO:0000256" key="7">
    <source>
        <dbReference type="ARBA" id="ARBA00023306"/>
    </source>
</evidence>
<keyword evidence="1" id="KW-1003">Cell membrane</keyword>
<dbReference type="GO" id="GO:0032153">
    <property type="term" value="C:cell division site"/>
    <property type="evidence" value="ECO:0007669"/>
    <property type="project" value="TreeGrafter"/>
</dbReference>
<dbReference type="EMBL" id="UOFE01000046">
    <property type="protein sequence ID" value="VAW55068.1"/>
    <property type="molecule type" value="Genomic_DNA"/>
</dbReference>
<dbReference type="PANTHER" id="PTHR38685">
    <property type="entry name" value="CELL DIVISION PROTEIN ZIPA"/>
    <property type="match status" value="1"/>
</dbReference>
<keyword evidence="5 8" id="KW-1133">Transmembrane helix</keyword>
<feature type="transmembrane region" description="Helical" evidence="8">
    <location>
        <begin position="6"/>
        <end position="23"/>
    </location>
</feature>